<dbReference type="Pfam" id="PF06969">
    <property type="entry name" value="HemN_C"/>
    <property type="match status" value="1"/>
</dbReference>
<dbReference type="SFLD" id="SFLDG01065">
    <property type="entry name" value="anaerobic_coproporphyrinogen-I"/>
    <property type="match status" value="1"/>
</dbReference>
<dbReference type="CDD" id="cd01335">
    <property type="entry name" value="Radical_SAM"/>
    <property type="match status" value="1"/>
</dbReference>
<keyword evidence="13" id="KW-1185">Reference proteome</keyword>
<dbReference type="InterPro" id="IPR006638">
    <property type="entry name" value="Elp3/MiaA/NifB-like_rSAM"/>
</dbReference>
<comment type="cofactor">
    <cofactor evidence="1">
        <name>[4Fe-4S] cluster</name>
        <dbReference type="ChEBI" id="CHEBI:49883"/>
    </cofactor>
</comment>
<dbReference type="GO" id="GO:0051539">
    <property type="term" value="F:4 iron, 4 sulfur cluster binding"/>
    <property type="evidence" value="ECO:0007669"/>
    <property type="project" value="UniProtKB-UniRule"/>
</dbReference>
<dbReference type="GO" id="GO:0005737">
    <property type="term" value="C:cytoplasm"/>
    <property type="evidence" value="ECO:0007669"/>
    <property type="project" value="UniProtKB-SubCell"/>
</dbReference>
<sequence length="377" mass="41941">MVSALYIHIPFCVSKCRYCSFSSFAGLNGLYDRYLLNVKKEMDQISAGCCKKMELQTVFLGGGTPTVLDPERLVNLLDHAEKLFGFAFDAEISVEANPGTVDGRALELLRQGGFDRLSLGVQSFSADELAMLGRCHSPMEADAAFKAARSAGFTNISLDLMYGLPGQTIESWRTTLITALTLEPEHLSMYQLTVEEGTPFGDLLASGKLELPDEDTVVAMDELNLELCGEAGLEMYEISNFSRPGYRCRHNINYWQNNEYHAAGAGAVSFSSGVREKRFDDPREYCRRVEAGDTVITEREELTLEASFRETVVMGLRMMDGVERECLVARFGLDPERYYGEVLEKLVAQQLVELTPTHLKVTPAGRLYSNIILAELV</sequence>
<evidence type="ECO:0000256" key="7">
    <source>
        <dbReference type="ARBA" id="ARBA00023004"/>
    </source>
</evidence>
<dbReference type="EMBL" id="FRFE01000001">
    <property type="protein sequence ID" value="SHO43020.1"/>
    <property type="molecule type" value="Genomic_DNA"/>
</dbReference>
<dbReference type="GO" id="GO:0004109">
    <property type="term" value="F:coproporphyrinogen oxidase activity"/>
    <property type="evidence" value="ECO:0007669"/>
    <property type="project" value="InterPro"/>
</dbReference>
<name>A0A1M7XWA4_9BACT</name>
<dbReference type="GO" id="GO:0046872">
    <property type="term" value="F:metal ion binding"/>
    <property type="evidence" value="ECO:0007669"/>
    <property type="project" value="UniProtKB-UniRule"/>
</dbReference>
<dbReference type="PANTHER" id="PTHR13932">
    <property type="entry name" value="COPROPORPHYRINIGEN III OXIDASE"/>
    <property type="match status" value="1"/>
</dbReference>
<organism evidence="12 13">
    <name type="scientific">Desulfopila aestuarii DSM 18488</name>
    <dbReference type="NCBI Taxonomy" id="1121416"/>
    <lineage>
        <taxon>Bacteria</taxon>
        <taxon>Pseudomonadati</taxon>
        <taxon>Thermodesulfobacteriota</taxon>
        <taxon>Desulfobulbia</taxon>
        <taxon>Desulfobulbales</taxon>
        <taxon>Desulfocapsaceae</taxon>
        <taxon>Desulfopila</taxon>
    </lineage>
</organism>
<keyword evidence="6 10" id="KW-0479">Metal-binding</keyword>
<evidence type="ECO:0000256" key="2">
    <source>
        <dbReference type="ARBA" id="ARBA00006100"/>
    </source>
</evidence>
<reference evidence="12 13" key="1">
    <citation type="submission" date="2016-12" db="EMBL/GenBank/DDBJ databases">
        <authorList>
            <person name="Song W.-J."/>
            <person name="Kurnit D.M."/>
        </authorList>
    </citation>
    <scope>NUCLEOTIDE SEQUENCE [LARGE SCALE GENOMIC DNA]</scope>
    <source>
        <strain evidence="12 13">DSM 18488</strain>
    </source>
</reference>
<dbReference type="SUPFAM" id="SSF102114">
    <property type="entry name" value="Radical SAM enzymes"/>
    <property type="match status" value="1"/>
</dbReference>
<dbReference type="InterPro" id="IPR004559">
    <property type="entry name" value="HemW-like"/>
</dbReference>
<dbReference type="SFLD" id="SFLDG01082">
    <property type="entry name" value="B12-binding_domain_containing"/>
    <property type="match status" value="1"/>
</dbReference>
<dbReference type="STRING" id="1121416.SAMN02745220_00257"/>
<keyword evidence="7 10" id="KW-0408">Iron</keyword>
<comment type="similarity">
    <text evidence="2">Belongs to the anaerobic coproporphyrinogen-III oxidase family. HemW subfamily.</text>
</comment>
<dbReference type="InterPro" id="IPR034505">
    <property type="entry name" value="Coproporphyrinogen-III_oxidase"/>
</dbReference>
<evidence type="ECO:0000256" key="5">
    <source>
        <dbReference type="ARBA" id="ARBA00022691"/>
    </source>
</evidence>
<dbReference type="SFLD" id="SFLDF00288">
    <property type="entry name" value="HemN-like__clustered_with_nucl"/>
    <property type="match status" value="1"/>
</dbReference>
<evidence type="ECO:0000259" key="11">
    <source>
        <dbReference type="PROSITE" id="PS51918"/>
    </source>
</evidence>
<dbReference type="AlphaFoldDB" id="A0A1M7XWA4"/>
<dbReference type="InterPro" id="IPR013785">
    <property type="entry name" value="Aldolase_TIM"/>
</dbReference>
<dbReference type="Gene3D" id="3.20.20.70">
    <property type="entry name" value="Aldolase class I"/>
    <property type="match status" value="1"/>
</dbReference>
<evidence type="ECO:0000256" key="1">
    <source>
        <dbReference type="ARBA" id="ARBA00001966"/>
    </source>
</evidence>
<keyword evidence="9 10" id="KW-0143">Chaperone</keyword>
<keyword evidence="4 10" id="KW-0349">Heme</keyword>
<keyword evidence="5 10" id="KW-0949">S-adenosyl-L-methionine</keyword>
<gene>
    <name evidence="12" type="ORF">SAMN02745220_00257</name>
</gene>
<keyword evidence="8 10" id="KW-0411">Iron-sulfur</keyword>
<protein>
    <recommendedName>
        <fullName evidence="3 10">Heme chaperone HemW</fullName>
    </recommendedName>
</protein>
<dbReference type="SMART" id="SM00729">
    <property type="entry name" value="Elp3"/>
    <property type="match status" value="1"/>
</dbReference>
<evidence type="ECO:0000313" key="13">
    <source>
        <dbReference type="Proteomes" id="UP000184603"/>
    </source>
</evidence>
<dbReference type="SFLD" id="SFLDF00562">
    <property type="entry name" value="HemN-like__clustered_with_heat"/>
    <property type="match status" value="1"/>
</dbReference>
<accession>A0A1M7XWA4</accession>
<dbReference type="InterPro" id="IPR007197">
    <property type="entry name" value="rSAM"/>
</dbReference>
<dbReference type="InterPro" id="IPR010723">
    <property type="entry name" value="HemN_C"/>
</dbReference>
<comment type="function">
    <text evidence="10">Probably acts as a heme chaperone, transferring heme to an unknown acceptor. Binds one molecule of heme per monomer, possibly covalently. Binds 1 [4Fe-4S] cluster. The cluster is coordinated with 3 cysteines and an exchangeable S-adenosyl-L-methionine.</text>
</comment>
<evidence type="ECO:0000256" key="4">
    <source>
        <dbReference type="ARBA" id="ARBA00022617"/>
    </source>
</evidence>
<dbReference type="Pfam" id="PF04055">
    <property type="entry name" value="Radical_SAM"/>
    <property type="match status" value="1"/>
</dbReference>
<feature type="domain" description="Radical SAM core" evidence="11">
    <location>
        <begin position="1"/>
        <end position="234"/>
    </location>
</feature>
<keyword evidence="10" id="KW-0963">Cytoplasm</keyword>
<dbReference type="PANTHER" id="PTHR13932:SF5">
    <property type="entry name" value="RADICAL S-ADENOSYL METHIONINE DOMAIN-CONTAINING PROTEIN 1, MITOCHONDRIAL"/>
    <property type="match status" value="1"/>
</dbReference>
<evidence type="ECO:0000256" key="10">
    <source>
        <dbReference type="RuleBase" id="RU364116"/>
    </source>
</evidence>
<evidence type="ECO:0000256" key="3">
    <source>
        <dbReference type="ARBA" id="ARBA00017228"/>
    </source>
</evidence>
<evidence type="ECO:0000313" key="12">
    <source>
        <dbReference type="EMBL" id="SHO43020.1"/>
    </source>
</evidence>
<dbReference type="PROSITE" id="PS51918">
    <property type="entry name" value="RADICAL_SAM"/>
    <property type="match status" value="1"/>
</dbReference>
<dbReference type="InterPro" id="IPR058240">
    <property type="entry name" value="rSAM_sf"/>
</dbReference>
<dbReference type="GO" id="GO:0006779">
    <property type="term" value="P:porphyrin-containing compound biosynthetic process"/>
    <property type="evidence" value="ECO:0007669"/>
    <property type="project" value="InterPro"/>
</dbReference>
<evidence type="ECO:0000256" key="6">
    <source>
        <dbReference type="ARBA" id="ARBA00022723"/>
    </source>
</evidence>
<comment type="subcellular location">
    <subcellularLocation>
        <location evidence="10">Cytoplasm</location>
    </subcellularLocation>
</comment>
<dbReference type="Proteomes" id="UP000184603">
    <property type="component" value="Unassembled WGS sequence"/>
</dbReference>
<keyword evidence="10" id="KW-0004">4Fe-4S</keyword>
<evidence type="ECO:0000256" key="9">
    <source>
        <dbReference type="ARBA" id="ARBA00023186"/>
    </source>
</evidence>
<proteinExistence type="inferred from homology"/>
<dbReference type="SFLD" id="SFLDS00029">
    <property type="entry name" value="Radical_SAM"/>
    <property type="match status" value="1"/>
</dbReference>
<dbReference type="RefSeq" id="WP_073611611.1">
    <property type="nucleotide sequence ID" value="NZ_FRFE01000001.1"/>
</dbReference>
<dbReference type="NCBIfam" id="TIGR00539">
    <property type="entry name" value="hemN_rel"/>
    <property type="match status" value="1"/>
</dbReference>
<evidence type="ECO:0000256" key="8">
    <source>
        <dbReference type="ARBA" id="ARBA00023014"/>
    </source>
</evidence>